<organism evidence="2 3">
    <name type="scientific">Trametes pubescens</name>
    <name type="common">White-rot fungus</name>
    <dbReference type="NCBI Taxonomy" id="154538"/>
    <lineage>
        <taxon>Eukaryota</taxon>
        <taxon>Fungi</taxon>
        <taxon>Dikarya</taxon>
        <taxon>Basidiomycota</taxon>
        <taxon>Agaricomycotina</taxon>
        <taxon>Agaricomycetes</taxon>
        <taxon>Polyporales</taxon>
        <taxon>Polyporaceae</taxon>
        <taxon>Trametes</taxon>
    </lineage>
</organism>
<dbReference type="OMA" id="DMAARED"/>
<gene>
    <name evidence="2" type="ORF">TRAPUB_5022</name>
</gene>
<dbReference type="OrthoDB" id="10386115at2759"/>
<feature type="compositionally biased region" description="Polar residues" evidence="1">
    <location>
        <begin position="91"/>
        <end position="105"/>
    </location>
</feature>
<feature type="region of interest" description="Disordered" evidence="1">
    <location>
        <begin position="82"/>
        <end position="182"/>
    </location>
</feature>
<evidence type="ECO:0000256" key="1">
    <source>
        <dbReference type="SAM" id="MobiDB-lite"/>
    </source>
</evidence>
<name>A0A1M2V9H4_TRAPU</name>
<feature type="compositionally biased region" description="Basic and acidic residues" evidence="1">
    <location>
        <begin position="152"/>
        <end position="164"/>
    </location>
</feature>
<evidence type="ECO:0000313" key="2">
    <source>
        <dbReference type="EMBL" id="OJT04288.1"/>
    </source>
</evidence>
<comment type="caution">
    <text evidence="2">The sequence shown here is derived from an EMBL/GenBank/DDBJ whole genome shotgun (WGS) entry which is preliminary data.</text>
</comment>
<dbReference type="Proteomes" id="UP000184267">
    <property type="component" value="Unassembled WGS sequence"/>
</dbReference>
<accession>A0A1M2V9H4</accession>
<keyword evidence="3" id="KW-1185">Reference proteome</keyword>
<sequence length="182" mass="20028">MSNPAQNCTDVVVAFTDEQLDLEQHPPHDMAAREDNPDVQECQQLMLEAAENMKAALLLGHQSLETWLAMNARLSALRAEQPEGALAPADTMTQTSLEPPQSPGSSIAHDQEVDRPSSWLFESPSNSDNAVNDPEDVDASMDVSDSQCHSPEPYEPHDSSDYPESRPNLILFGDEGFDGEWH</sequence>
<evidence type="ECO:0000313" key="3">
    <source>
        <dbReference type="Proteomes" id="UP000184267"/>
    </source>
</evidence>
<dbReference type="EMBL" id="MNAD01001550">
    <property type="protein sequence ID" value="OJT04288.1"/>
    <property type="molecule type" value="Genomic_DNA"/>
</dbReference>
<reference evidence="2 3" key="1">
    <citation type="submission" date="2016-10" db="EMBL/GenBank/DDBJ databases">
        <title>Genome sequence of the basidiomycete white-rot fungus Trametes pubescens.</title>
        <authorList>
            <person name="Makela M.R."/>
            <person name="Granchi Z."/>
            <person name="Peng M."/>
            <person name="De Vries R.P."/>
            <person name="Grigoriev I."/>
            <person name="Riley R."/>
            <person name="Hilden K."/>
        </authorList>
    </citation>
    <scope>NUCLEOTIDE SEQUENCE [LARGE SCALE GENOMIC DNA]</scope>
    <source>
        <strain evidence="2 3">FBCC735</strain>
    </source>
</reference>
<protein>
    <submittedName>
        <fullName evidence="2">Uncharacterized protein</fullName>
    </submittedName>
</protein>
<dbReference type="AlphaFoldDB" id="A0A1M2V9H4"/>
<proteinExistence type="predicted"/>